<evidence type="ECO:0000259" key="9">
    <source>
        <dbReference type="PROSITE" id="PS51405"/>
    </source>
</evidence>
<proteinExistence type="inferred from homology"/>
<dbReference type="GO" id="GO:0004601">
    <property type="term" value="F:peroxidase activity"/>
    <property type="evidence" value="ECO:0007669"/>
    <property type="project" value="UniProtKB-KW"/>
</dbReference>
<evidence type="ECO:0000313" key="11">
    <source>
        <dbReference type="Proteomes" id="UP000559027"/>
    </source>
</evidence>
<dbReference type="PANTHER" id="PTHR33577:SF16">
    <property type="entry name" value="HEME HALOPEROXIDASE FAMILY PROFILE DOMAIN-CONTAINING PROTEIN"/>
    <property type="match status" value="1"/>
</dbReference>
<keyword evidence="8" id="KW-0732">Signal</keyword>
<keyword evidence="5" id="KW-0560">Oxidoreductase</keyword>
<dbReference type="AlphaFoldDB" id="A0A8H5G6Y2"/>
<dbReference type="InterPro" id="IPR036851">
    <property type="entry name" value="Chloroperoxidase-like_sf"/>
</dbReference>
<keyword evidence="6" id="KW-0408">Iron</keyword>
<dbReference type="InterPro" id="IPR000028">
    <property type="entry name" value="Chloroperoxidase"/>
</dbReference>
<dbReference type="Gene3D" id="1.10.489.10">
    <property type="entry name" value="Chloroperoxidase-like"/>
    <property type="match status" value="1"/>
</dbReference>
<comment type="caution">
    <text evidence="10">The sequence shown here is derived from an EMBL/GenBank/DDBJ whole genome shotgun (WGS) entry which is preliminary data.</text>
</comment>
<evidence type="ECO:0000256" key="3">
    <source>
        <dbReference type="ARBA" id="ARBA00022617"/>
    </source>
</evidence>
<evidence type="ECO:0000256" key="1">
    <source>
        <dbReference type="ARBA" id="ARBA00001970"/>
    </source>
</evidence>
<evidence type="ECO:0000313" key="10">
    <source>
        <dbReference type="EMBL" id="KAF5359305.1"/>
    </source>
</evidence>
<keyword evidence="4" id="KW-0479">Metal-binding</keyword>
<feature type="domain" description="Heme haloperoxidase family profile" evidence="9">
    <location>
        <begin position="65"/>
        <end position="293"/>
    </location>
</feature>
<evidence type="ECO:0000256" key="6">
    <source>
        <dbReference type="ARBA" id="ARBA00023004"/>
    </source>
</evidence>
<dbReference type="SMR" id="A0A8H5G6Y2"/>
<keyword evidence="11" id="KW-1185">Reference proteome</keyword>
<evidence type="ECO:0000256" key="2">
    <source>
        <dbReference type="ARBA" id="ARBA00022559"/>
    </source>
</evidence>
<dbReference type="GO" id="GO:0046872">
    <property type="term" value="F:metal ion binding"/>
    <property type="evidence" value="ECO:0007669"/>
    <property type="project" value="UniProtKB-KW"/>
</dbReference>
<comment type="similarity">
    <text evidence="7">Belongs to the chloroperoxidase family.</text>
</comment>
<gene>
    <name evidence="10" type="ORF">D9756_003056</name>
</gene>
<feature type="chain" id="PRO_5034346893" description="Heme haloperoxidase family profile domain-containing protein" evidence="8">
    <location>
        <begin position="21"/>
        <end position="372"/>
    </location>
</feature>
<dbReference type="OrthoDB" id="2542103at2759"/>
<accession>A0A8H5G6Y2</accession>
<dbReference type="Proteomes" id="UP000559027">
    <property type="component" value="Unassembled WGS sequence"/>
</dbReference>
<keyword evidence="3" id="KW-0349">Heme</keyword>
<organism evidence="10 11">
    <name type="scientific">Leucocoprinus leucothites</name>
    <dbReference type="NCBI Taxonomy" id="201217"/>
    <lineage>
        <taxon>Eukaryota</taxon>
        <taxon>Fungi</taxon>
        <taxon>Dikarya</taxon>
        <taxon>Basidiomycota</taxon>
        <taxon>Agaricomycotina</taxon>
        <taxon>Agaricomycetes</taxon>
        <taxon>Agaricomycetidae</taxon>
        <taxon>Agaricales</taxon>
        <taxon>Agaricineae</taxon>
        <taxon>Agaricaceae</taxon>
        <taxon>Leucocoprinus</taxon>
    </lineage>
</organism>
<evidence type="ECO:0000256" key="5">
    <source>
        <dbReference type="ARBA" id="ARBA00023002"/>
    </source>
</evidence>
<evidence type="ECO:0000256" key="7">
    <source>
        <dbReference type="ARBA" id="ARBA00025795"/>
    </source>
</evidence>
<evidence type="ECO:0000256" key="4">
    <source>
        <dbReference type="ARBA" id="ARBA00022723"/>
    </source>
</evidence>
<dbReference type="FunFam" id="1.10.489.10:FF:000001">
    <property type="entry name" value="Aromatic peroxygenase"/>
    <property type="match status" value="1"/>
</dbReference>
<protein>
    <recommendedName>
        <fullName evidence="9">Heme haloperoxidase family profile domain-containing protein</fullName>
    </recommendedName>
</protein>
<dbReference type="PANTHER" id="PTHR33577">
    <property type="entry name" value="STERIGMATOCYSTIN BIOSYNTHESIS PEROXIDASE STCC-RELATED"/>
    <property type="match status" value="1"/>
</dbReference>
<dbReference type="EMBL" id="JAACJO010000004">
    <property type="protein sequence ID" value="KAF5359305.1"/>
    <property type="molecule type" value="Genomic_DNA"/>
</dbReference>
<evidence type="ECO:0000256" key="8">
    <source>
        <dbReference type="SAM" id="SignalP"/>
    </source>
</evidence>
<dbReference type="SUPFAM" id="SSF47571">
    <property type="entry name" value="Cloroperoxidase"/>
    <property type="match status" value="1"/>
</dbReference>
<name>A0A8H5G6Y2_9AGAR</name>
<dbReference type="Pfam" id="PF01328">
    <property type="entry name" value="Peroxidase_2"/>
    <property type="match status" value="1"/>
</dbReference>
<feature type="signal peptide" evidence="8">
    <location>
        <begin position="1"/>
        <end position="20"/>
    </location>
</feature>
<comment type="cofactor">
    <cofactor evidence="1">
        <name>heme b</name>
        <dbReference type="ChEBI" id="CHEBI:60344"/>
    </cofactor>
</comment>
<keyword evidence="2" id="KW-0575">Peroxidase</keyword>
<sequence>MVSFVSFITLSLALASSTQAFPAYGSLAGLPREELDRILPTLKVREPASPPPPLKFNGTKLVNDAQHPWKPLRHGDIRGPCPGLNTLASHGYLPRDGVASPAQIITAVQEGFNMDSFTARFVTYAAHLVDGNVVTDRLSIGGKSQHTGPDPPAPAIVGGLNTHSVFEGDASMTRGDAFFGDNHSFNETLFDEFVAFSNQYGGGKYNLTVAGEYRFHRIQESIATNPNFSFVSPRFFTAYAESVFPINFFIDGRQNDTQLDLDVARSFFQGMRMPDDFHRPNKPVGADGLDAVAAAHPIEPGANAGAVNSYTPDPTSANFSTFCLLYENFVNKTIVGLYPNPTGALKKALNTNLGFFYEPISDACTQVFPYGK</sequence>
<reference evidence="10 11" key="1">
    <citation type="journal article" date="2020" name="ISME J.">
        <title>Uncovering the hidden diversity of litter-decomposition mechanisms in mushroom-forming fungi.</title>
        <authorList>
            <person name="Floudas D."/>
            <person name="Bentzer J."/>
            <person name="Ahren D."/>
            <person name="Johansson T."/>
            <person name="Persson P."/>
            <person name="Tunlid A."/>
        </authorList>
    </citation>
    <scope>NUCLEOTIDE SEQUENCE [LARGE SCALE GENOMIC DNA]</scope>
    <source>
        <strain evidence="10 11">CBS 146.42</strain>
    </source>
</reference>
<dbReference type="PROSITE" id="PS51405">
    <property type="entry name" value="HEME_HALOPEROXIDASE"/>
    <property type="match status" value="1"/>
</dbReference>